<dbReference type="Gene3D" id="2.60.120.260">
    <property type="entry name" value="Galactose-binding domain-like"/>
    <property type="match status" value="1"/>
</dbReference>
<sequence>MIAFLVSGLTFAQEVLLNGGFENWDDANSPTNFTKKENIEKESTEVHSGAFAAKHTGGTKDLGQTVAVTAGNSYTISLWYKTGTTAEGDTTNSRIWAYWKNDDGTIDDNGEELRGPSNSYFTDNTSTWTQYTTTLTAPETATNFYFEVRTYKNAVTYWDDFSVIDNGPSLSIKTNVIPGLTVTANNGTVNTNKGSIVAIYNIVGVQVANQNLAKGVYIITVKENNKVAVKKVLIQ</sequence>
<dbReference type="Pfam" id="PF02018">
    <property type="entry name" value="CBM_4_9"/>
    <property type="match status" value="1"/>
</dbReference>
<accession>A0ABX0U4K3</accession>
<dbReference type="RefSeq" id="WP_167182671.1">
    <property type="nucleotide sequence ID" value="NZ_JAASQL010000001.1"/>
</dbReference>
<comment type="caution">
    <text evidence="3">The sequence shown here is derived from an EMBL/GenBank/DDBJ whole genome shotgun (WGS) entry which is preliminary data.</text>
</comment>
<evidence type="ECO:0000313" key="3">
    <source>
        <dbReference type="EMBL" id="NIJ43798.1"/>
    </source>
</evidence>
<keyword evidence="1" id="KW-0378">Hydrolase</keyword>
<keyword evidence="4" id="KW-1185">Reference proteome</keyword>
<evidence type="ECO:0000259" key="2">
    <source>
        <dbReference type="Pfam" id="PF02018"/>
    </source>
</evidence>
<reference evidence="3 4" key="1">
    <citation type="submission" date="2020-03" db="EMBL/GenBank/DDBJ databases">
        <title>Genomic Encyclopedia of Type Strains, Phase IV (KMG-IV): sequencing the most valuable type-strain genomes for metagenomic binning, comparative biology and taxonomic classification.</title>
        <authorList>
            <person name="Goeker M."/>
        </authorList>
    </citation>
    <scope>NUCLEOTIDE SEQUENCE [LARGE SCALE GENOMIC DNA]</scope>
    <source>
        <strain evidence="3 4">DSM 101599</strain>
    </source>
</reference>
<feature type="domain" description="CBM-cenC" evidence="2">
    <location>
        <begin position="14"/>
        <end position="150"/>
    </location>
</feature>
<gene>
    <name evidence="3" type="ORF">FHR24_000237</name>
</gene>
<name>A0ABX0U4K3_9FLAO</name>
<dbReference type="Proteomes" id="UP000745859">
    <property type="component" value="Unassembled WGS sequence"/>
</dbReference>
<dbReference type="InterPro" id="IPR003305">
    <property type="entry name" value="CenC_carb-bd"/>
</dbReference>
<evidence type="ECO:0000256" key="1">
    <source>
        <dbReference type="ARBA" id="ARBA00022801"/>
    </source>
</evidence>
<proteinExistence type="predicted"/>
<organism evidence="3 4">
    <name type="scientific">Wenyingzhuangia heitensis</name>
    <dbReference type="NCBI Taxonomy" id="1487859"/>
    <lineage>
        <taxon>Bacteria</taxon>
        <taxon>Pseudomonadati</taxon>
        <taxon>Bacteroidota</taxon>
        <taxon>Flavobacteriia</taxon>
        <taxon>Flavobacteriales</taxon>
        <taxon>Flavobacteriaceae</taxon>
        <taxon>Wenyingzhuangia</taxon>
    </lineage>
</organism>
<dbReference type="EMBL" id="JAASQL010000001">
    <property type="protein sequence ID" value="NIJ43798.1"/>
    <property type="molecule type" value="Genomic_DNA"/>
</dbReference>
<protein>
    <recommendedName>
        <fullName evidence="2">CBM-cenC domain-containing protein</fullName>
    </recommendedName>
</protein>
<evidence type="ECO:0000313" key="4">
    <source>
        <dbReference type="Proteomes" id="UP000745859"/>
    </source>
</evidence>